<evidence type="ECO:0000313" key="4">
    <source>
        <dbReference type="EMBL" id="SDF52075.1"/>
    </source>
</evidence>
<accession>A0A8G2BIF4</accession>
<keyword evidence="2" id="KW-0012">Acyltransferase</keyword>
<dbReference type="Gene3D" id="3.40.630.30">
    <property type="match status" value="1"/>
</dbReference>
<dbReference type="OrthoDB" id="9789603at2"/>
<dbReference type="SUPFAM" id="SSF55729">
    <property type="entry name" value="Acyl-CoA N-acyltransferases (Nat)"/>
    <property type="match status" value="1"/>
</dbReference>
<keyword evidence="1 4" id="KW-0808">Transferase</keyword>
<dbReference type="AlphaFoldDB" id="A0A8G2BIF4"/>
<dbReference type="PROSITE" id="PS51186">
    <property type="entry name" value="GNAT"/>
    <property type="match status" value="1"/>
</dbReference>
<evidence type="ECO:0000256" key="2">
    <source>
        <dbReference type="ARBA" id="ARBA00023315"/>
    </source>
</evidence>
<gene>
    <name evidence="4" type="ORF">SAMN05660686_01525</name>
</gene>
<dbReference type="CDD" id="cd04301">
    <property type="entry name" value="NAT_SF"/>
    <property type="match status" value="1"/>
</dbReference>
<keyword evidence="5" id="KW-1185">Reference proteome</keyword>
<comment type="caution">
    <text evidence="4">The sequence shown here is derived from an EMBL/GenBank/DDBJ whole genome shotgun (WGS) entry which is preliminary data.</text>
</comment>
<dbReference type="GO" id="GO:0016747">
    <property type="term" value="F:acyltransferase activity, transferring groups other than amino-acyl groups"/>
    <property type="evidence" value="ECO:0007669"/>
    <property type="project" value="InterPro"/>
</dbReference>
<evidence type="ECO:0000259" key="3">
    <source>
        <dbReference type="PROSITE" id="PS51186"/>
    </source>
</evidence>
<dbReference type="InterPro" id="IPR050832">
    <property type="entry name" value="Bact_Acetyltransf"/>
</dbReference>
<reference evidence="4 5" key="1">
    <citation type="submission" date="2016-10" db="EMBL/GenBank/DDBJ databases">
        <authorList>
            <person name="Varghese N."/>
            <person name="Submissions S."/>
        </authorList>
    </citation>
    <scope>NUCLEOTIDE SEQUENCE [LARGE SCALE GENOMIC DNA]</scope>
    <source>
        <strain evidence="4 5">DSM 18839</strain>
    </source>
</reference>
<name>A0A8G2BIF4_9PROT</name>
<organism evidence="4 5">
    <name type="scientific">Thalassobaculum litoreum DSM 18839</name>
    <dbReference type="NCBI Taxonomy" id="1123362"/>
    <lineage>
        <taxon>Bacteria</taxon>
        <taxon>Pseudomonadati</taxon>
        <taxon>Pseudomonadota</taxon>
        <taxon>Alphaproteobacteria</taxon>
        <taxon>Rhodospirillales</taxon>
        <taxon>Thalassobaculaceae</taxon>
        <taxon>Thalassobaculum</taxon>
    </lineage>
</organism>
<dbReference type="RefSeq" id="WP_093149372.1">
    <property type="nucleotide sequence ID" value="NZ_FNBW01000004.1"/>
</dbReference>
<dbReference type="InterPro" id="IPR000182">
    <property type="entry name" value="GNAT_dom"/>
</dbReference>
<dbReference type="EMBL" id="FNBW01000004">
    <property type="protein sequence ID" value="SDF52075.1"/>
    <property type="molecule type" value="Genomic_DNA"/>
</dbReference>
<dbReference type="Proteomes" id="UP000198615">
    <property type="component" value="Unassembled WGS sequence"/>
</dbReference>
<evidence type="ECO:0000313" key="5">
    <source>
        <dbReference type="Proteomes" id="UP000198615"/>
    </source>
</evidence>
<feature type="domain" description="N-acetyltransferase" evidence="3">
    <location>
        <begin position="3"/>
        <end position="158"/>
    </location>
</feature>
<proteinExistence type="predicted"/>
<dbReference type="PANTHER" id="PTHR43877">
    <property type="entry name" value="AMINOALKYLPHOSPHONATE N-ACETYLTRANSFERASE-RELATED-RELATED"/>
    <property type="match status" value="1"/>
</dbReference>
<dbReference type="PANTHER" id="PTHR43877:SF2">
    <property type="entry name" value="AMINOALKYLPHOSPHONATE N-ACETYLTRANSFERASE-RELATED"/>
    <property type="match status" value="1"/>
</dbReference>
<protein>
    <submittedName>
        <fullName evidence="4">Acetyltransferase (GNAT) family protein</fullName>
    </submittedName>
</protein>
<dbReference type="Pfam" id="PF00583">
    <property type="entry name" value="Acetyltransf_1"/>
    <property type="match status" value="1"/>
</dbReference>
<dbReference type="InterPro" id="IPR016181">
    <property type="entry name" value="Acyl_CoA_acyltransferase"/>
</dbReference>
<sequence>MTIRVAAAAPQDLAAAAAVIHRAFSTLVGRIDPPSAALTETPDSLAARFGRGGAVFVARLDGNIVGAVCADPRPDGSIYLDRLAVDPAMAGHGIARALVAAVEDFARREGHDRVTLGVRLLLTDNIAMFRHLGYLETGRKAHPGYTEPTSMNLAKALRQAAS</sequence>
<evidence type="ECO:0000256" key="1">
    <source>
        <dbReference type="ARBA" id="ARBA00022679"/>
    </source>
</evidence>